<feature type="chain" id="PRO_5007849565" description="Secreted protein" evidence="1">
    <location>
        <begin position="19"/>
        <end position="63"/>
    </location>
</feature>
<protein>
    <recommendedName>
        <fullName evidence="4">Secreted protein</fullName>
    </recommendedName>
</protein>
<name>A0A164DF97_9CRUS</name>
<evidence type="ECO:0000313" key="3">
    <source>
        <dbReference type="Proteomes" id="UP000076858"/>
    </source>
</evidence>
<accession>A0A164DF97</accession>
<proteinExistence type="predicted"/>
<dbReference type="Proteomes" id="UP000076858">
    <property type="component" value="Unassembled WGS sequence"/>
</dbReference>
<evidence type="ECO:0000256" key="1">
    <source>
        <dbReference type="SAM" id="SignalP"/>
    </source>
</evidence>
<reference evidence="2 3" key="1">
    <citation type="submission" date="2016-03" db="EMBL/GenBank/DDBJ databases">
        <title>EvidentialGene: Evidence-directed Construction of Genes on Genomes.</title>
        <authorList>
            <person name="Gilbert D.G."/>
            <person name="Choi J.-H."/>
            <person name="Mockaitis K."/>
            <person name="Colbourne J."/>
            <person name="Pfrender M."/>
        </authorList>
    </citation>
    <scope>NUCLEOTIDE SEQUENCE [LARGE SCALE GENOMIC DNA]</scope>
    <source>
        <strain evidence="2 3">Xinb3</strain>
        <tissue evidence="2">Complete organism</tissue>
    </source>
</reference>
<evidence type="ECO:0000313" key="2">
    <source>
        <dbReference type="EMBL" id="KZR95717.1"/>
    </source>
</evidence>
<keyword evidence="1" id="KW-0732">Signal</keyword>
<dbReference type="AlphaFoldDB" id="A0A164DF97"/>
<dbReference type="EMBL" id="LRGB01027469">
    <property type="protein sequence ID" value="KZR95717.1"/>
    <property type="molecule type" value="Genomic_DNA"/>
</dbReference>
<sequence>MSVSVSLICLSRFLFLAANSSCPLCRQLLSPFVFSREFFNSITPFSNSALLSFCAFSCFLTVL</sequence>
<comment type="caution">
    <text evidence="2">The sequence shown here is derived from an EMBL/GenBank/DDBJ whole genome shotgun (WGS) entry which is preliminary data.</text>
</comment>
<feature type="signal peptide" evidence="1">
    <location>
        <begin position="1"/>
        <end position="18"/>
    </location>
</feature>
<keyword evidence="3" id="KW-1185">Reference proteome</keyword>
<organism evidence="2 3">
    <name type="scientific">Daphnia magna</name>
    <dbReference type="NCBI Taxonomy" id="35525"/>
    <lineage>
        <taxon>Eukaryota</taxon>
        <taxon>Metazoa</taxon>
        <taxon>Ecdysozoa</taxon>
        <taxon>Arthropoda</taxon>
        <taxon>Crustacea</taxon>
        <taxon>Branchiopoda</taxon>
        <taxon>Diplostraca</taxon>
        <taxon>Cladocera</taxon>
        <taxon>Anomopoda</taxon>
        <taxon>Daphniidae</taxon>
        <taxon>Daphnia</taxon>
    </lineage>
</organism>
<gene>
    <name evidence="2" type="ORF">APZ42_010365</name>
</gene>
<evidence type="ECO:0008006" key="4">
    <source>
        <dbReference type="Google" id="ProtNLM"/>
    </source>
</evidence>